<evidence type="ECO:0000313" key="1">
    <source>
        <dbReference type="EMBL" id="KEC56522.1"/>
    </source>
</evidence>
<gene>
    <name evidence="1" type="ORF">O9A_00016</name>
</gene>
<keyword evidence="2" id="KW-1185">Reference proteome</keyword>
<dbReference type="HOGENOM" id="CLU_2647176_0_0_5"/>
<sequence>MDASLSITTLIQAVSILQNRDKMMKEILSLSASFLLLIGLDEVLDKCIALLRDMNKSLIIHRSASLIKKNSYHPGF</sequence>
<comment type="caution">
    <text evidence="1">The sequence shown here is derived from an EMBL/GenBank/DDBJ whole genome shotgun (WGS) entry which is preliminary data.</text>
</comment>
<reference evidence="1 2" key="1">
    <citation type="submission" date="2012-04" db="EMBL/GenBank/DDBJ databases">
        <title>The Genome Sequence of Bartonella koehlerae C-29.</title>
        <authorList>
            <consortium name="The Broad Institute Genome Sequencing Platform"/>
            <consortium name="The Broad Institute Genome Sequencing Center for Infectious Disease"/>
            <person name="Feldgarden M."/>
            <person name="Kirby J."/>
            <person name="Kosoy M."/>
            <person name="Birtles R."/>
            <person name="Probert W.S."/>
            <person name="Chiaraviglio L."/>
            <person name="Walker B."/>
            <person name="Young S.K."/>
            <person name="Zeng Q."/>
            <person name="Gargeya S."/>
            <person name="Fitzgerald M."/>
            <person name="Haas B."/>
            <person name="Abouelleil A."/>
            <person name="Alvarado L."/>
            <person name="Arachchi H.M."/>
            <person name="Berlin A.M."/>
            <person name="Chapman S.B."/>
            <person name="Goldberg J."/>
            <person name="Griggs A."/>
            <person name="Gujja S."/>
            <person name="Hansen M."/>
            <person name="Howarth C."/>
            <person name="Imamovic A."/>
            <person name="Larimer J."/>
            <person name="McCowen C."/>
            <person name="Montmayeur A."/>
            <person name="Murphy C."/>
            <person name="Neiman D."/>
            <person name="Pearson M."/>
            <person name="Priest M."/>
            <person name="Roberts A."/>
            <person name="Saif S."/>
            <person name="Shea T."/>
            <person name="Sisk P."/>
            <person name="Sykes S."/>
            <person name="Wortman J."/>
            <person name="Nusbaum C."/>
            <person name="Birren B."/>
        </authorList>
    </citation>
    <scope>NUCLEOTIDE SEQUENCE [LARGE SCALE GENOMIC DNA]</scope>
    <source>
        <strain evidence="1 2">C-29</strain>
    </source>
</reference>
<proteinExistence type="predicted"/>
<evidence type="ECO:0000313" key="2">
    <source>
        <dbReference type="Proteomes" id="UP000027015"/>
    </source>
</evidence>
<dbReference type="EMBL" id="AHPL01000001">
    <property type="protein sequence ID" value="KEC56522.1"/>
    <property type="molecule type" value="Genomic_DNA"/>
</dbReference>
<dbReference type="RefSeq" id="WP_034457603.1">
    <property type="nucleotide sequence ID" value="NZ_CADEAH010000014.1"/>
</dbReference>
<dbReference type="STRING" id="1134510.O9A_00016"/>
<dbReference type="Proteomes" id="UP000027015">
    <property type="component" value="Unassembled WGS sequence"/>
</dbReference>
<name>A0A067WKU0_9HYPH</name>
<organism evidence="1 2">
    <name type="scientific">Bartonella koehlerae C-29</name>
    <dbReference type="NCBI Taxonomy" id="1134510"/>
    <lineage>
        <taxon>Bacteria</taxon>
        <taxon>Pseudomonadati</taxon>
        <taxon>Pseudomonadota</taxon>
        <taxon>Alphaproteobacteria</taxon>
        <taxon>Hyphomicrobiales</taxon>
        <taxon>Bartonellaceae</taxon>
        <taxon>Bartonella</taxon>
    </lineage>
</organism>
<protein>
    <submittedName>
        <fullName evidence="1">Uncharacterized protein</fullName>
    </submittedName>
</protein>
<dbReference type="PATRIC" id="fig|1134510.3.peg.19"/>
<accession>A0A067WKU0</accession>
<dbReference type="AlphaFoldDB" id="A0A067WKU0"/>